<name>A0A6J3WU46_HUMSC</name>
<evidence type="ECO:0000256" key="1">
    <source>
        <dbReference type="SAM" id="SignalP"/>
    </source>
</evidence>
<keyword evidence="1" id="KW-0732">Signal</keyword>
<feature type="chain" id="PRO_5026903283" evidence="1">
    <location>
        <begin position="27"/>
        <end position="111"/>
    </location>
</feature>
<sequence length="111" mass="12283">MVNKMVVVFPIFLVVFAALNVGECNGDNCFENGMKACGSLYDKYYQNCVMKLPHGACIDDENYQNCLKNNIGSCNINTCFEDTSKACRSIYPNNYGDCATTHHDICGDLQG</sequence>
<organism evidence="2">
    <name type="scientific">Humulus scandens</name>
    <name type="common">Hop</name>
    <name type="synonym">Humulopsis scandens</name>
    <dbReference type="NCBI Taxonomy" id="228586"/>
    <lineage>
        <taxon>Eukaryota</taxon>
        <taxon>Viridiplantae</taxon>
        <taxon>Streptophyta</taxon>
        <taxon>Embryophyta</taxon>
        <taxon>Tracheophyta</taxon>
        <taxon>Spermatophyta</taxon>
        <taxon>Magnoliopsida</taxon>
        <taxon>eudicotyledons</taxon>
        <taxon>Gunneridae</taxon>
        <taxon>Pentapetalae</taxon>
        <taxon>rosids</taxon>
        <taxon>fabids</taxon>
        <taxon>Rosales</taxon>
        <taxon>Cannabaceae</taxon>
        <taxon>Humulus</taxon>
    </lineage>
</organism>
<proteinExistence type="evidence at transcript level"/>
<reference evidence="2" key="1">
    <citation type="submission" date="2017-05" db="EMBL/GenBank/DDBJ databases">
        <authorList>
            <person name="Zhou J."/>
            <person name="Wang H."/>
            <person name="Yin J."/>
        </authorList>
    </citation>
    <scope>NUCLEOTIDE SEQUENCE</scope>
</reference>
<evidence type="ECO:0000313" key="2">
    <source>
        <dbReference type="EMBL" id="AVY54498.1"/>
    </source>
</evidence>
<accession>A0A6J3WU46</accession>
<dbReference type="AlphaFoldDB" id="A0A6J3WU46"/>
<protein>
    <submittedName>
        <fullName evidence="2">Hum s 3 allergen</fullName>
    </submittedName>
</protein>
<dbReference type="EMBL" id="MF044060">
    <property type="protein sequence ID" value="AVY54498.1"/>
    <property type="molecule type" value="mRNA"/>
</dbReference>
<feature type="signal peptide" evidence="1">
    <location>
        <begin position="1"/>
        <end position="26"/>
    </location>
</feature>